<dbReference type="Proteomes" id="UP001458880">
    <property type="component" value="Unassembled WGS sequence"/>
</dbReference>
<protein>
    <submittedName>
        <fullName evidence="1">Uncharacterized protein</fullName>
    </submittedName>
</protein>
<proteinExistence type="predicted"/>
<evidence type="ECO:0000313" key="2">
    <source>
        <dbReference type="Proteomes" id="UP001458880"/>
    </source>
</evidence>
<evidence type="ECO:0000313" key="1">
    <source>
        <dbReference type="EMBL" id="KAK9701927.1"/>
    </source>
</evidence>
<dbReference type="EMBL" id="JASPKY010000404">
    <property type="protein sequence ID" value="KAK9701927.1"/>
    <property type="molecule type" value="Genomic_DNA"/>
</dbReference>
<comment type="caution">
    <text evidence="1">The sequence shown here is derived from an EMBL/GenBank/DDBJ whole genome shotgun (WGS) entry which is preliminary data.</text>
</comment>
<sequence>MRQIGISTSILTEVDNILKRTRYANSFLLSKVTFLDPKFKSIYLSDNDVETTMEELKKEMETVAITTATTLSIPNKKKKKVLAAILETTGESVELSVSEKIVNEI</sequence>
<reference evidence="1 2" key="1">
    <citation type="journal article" date="2024" name="BMC Genomics">
        <title>De novo assembly and annotation of Popillia japonica's genome with initial clues to its potential as an invasive pest.</title>
        <authorList>
            <person name="Cucini C."/>
            <person name="Boschi S."/>
            <person name="Funari R."/>
            <person name="Cardaioli E."/>
            <person name="Iannotti N."/>
            <person name="Marturano G."/>
            <person name="Paoli F."/>
            <person name="Bruttini M."/>
            <person name="Carapelli A."/>
            <person name="Frati F."/>
            <person name="Nardi F."/>
        </authorList>
    </citation>
    <scope>NUCLEOTIDE SEQUENCE [LARGE SCALE GENOMIC DNA]</scope>
    <source>
        <strain evidence="1">DMR45628</strain>
    </source>
</reference>
<dbReference type="AlphaFoldDB" id="A0AAW1JEV4"/>
<organism evidence="1 2">
    <name type="scientific">Popillia japonica</name>
    <name type="common">Japanese beetle</name>
    <dbReference type="NCBI Taxonomy" id="7064"/>
    <lineage>
        <taxon>Eukaryota</taxon>
        <taxon>Metazoa</taxon>
        <taxon>Ecdysozoa</taxon>
        <taxon>Arthropoda</taxon>
        <taxon>Hexapoda</taxon>
        <taxon>Insecta</taxon>
        <taxon>Pterygota</taxon>
        <taxon>Neoptera</taxon>
        <taxon>Endopterygota</taxon>
        <taxon>Coleoptera</taxon>
        <taxon>Polyphaga</taxon>
        <taxon>Scarabaeiformia</taxon>
        <taxon>Scarabaeidae</taxon>
        <taxon>Rutelinae</taxon>
        <taxon>Popillia</taxon>
    </lineage>
</organism>
<name>A0AAW1JEV4_POPJA</name>
<accession>A0AAW1JEV4</accession>
<keyword evidence="2" id="KW-1185">Reference proteome</keyword>
<gene>
    <name evidence="1" type="ORF">QE152_g30276</name>
</gene>